<accession>A0AAD6VJH8</accession>
<dbReference type="AlphaFoldDB" id="A0AAD6VJH8"/>
<evidence type="ECO:0000256" key="2">
    <source>
        <dbReference type="SAM" id="SignalP"/>
    </source>
</evidence>
<evidence type="ECO:0000313" key="3">
    <source>
        <dbReference type="EMBL" id="KAJ7211759.1"/>
    </source>
</evidence>
<keyword evidence="2" id="KW-0732">Signal</keyword>
<gene>
    <name evidence="3" type="ORF">GGX14DRAFT_394075</name>
</gene>
<feature type="chain" id="PRO_5042109508" evidence="2">
    <location>
        <begin position="25"/>
        <end position="314"/>
    </location>
</feature>
<name>A0AAD6VJH8_9AGAR</name>
<evidence type="ECO:0000256" key="1">
    <source>
        <dbReference type="SAM" id="MobiDB-lite"/>
    </source>
</evidence>
<feature type="region of interest" description="Disordered" evidence="1">
    <location>
        <begin position="267"/>
        <end position="314"/>
    </location>
</feature>
<feature type="signal peptide" evidence="2">
    <location>
        <begin position="1"/>
        <end position="24"/>
    </location>
</feature>
<keyword evidence="4" id="KW-1185">Reference proteome</keyword>
<organism evidence="3 4">
    <name type="scientific">Mycena pura</name>
    <dbReference type="NCBI Taxonomy" id="153505"/>
    <lineage>
        <taxon>Eukaryota</taxon>
        <taxon>Fungi</taxon>
        <taxon>Dikarya</taxon>
        <taxon>Basidiomycota</taxon>
        <taxon>Agaricomycotina</taxon>
        <taxon>Agaricomycetes</taxon>
        <taxon>Agaricomycetidae</taxon>
        <taxon>Agaricales</taxon>
        <taxon>Marasmiineae</taxon>
        <taxon>Mycenaceae</taxon>
        <taxon>Mycena</taxon>
    </lineage>
</organism>
<protein>
    <submittedName>
        <fullName evidence="3">Uncharacterized protein</fullName>
    </submittedName>
</protein>
<dbReference type="EMBL" id="JARJCW010000025">
    <property type="protein sequence ID" value="KAJ7211759.1"/>
    <property type="molecule type" value="Genomic_DNA"/>
</dbReference>
<comment type="caution">
    <text evidence="3">The sequence shown here is derived from an EMBL/GenBank/DDBJ whole genome shotgun (WGS) entry which is preliminary data.</text>
</comment>
<feature type="compositionally biased region" description="Basic and acidic residues" evidence="1">
    <location>
        <begin position="276"/>
        <end position="286"/>
    </location>
</feature>
<proteinExistence type="predicted"/>
<evidence type="ECO:0000313" key="4">
    <source>
        <dbReference type="Proteomes" id="UP001219525"/>
    </source>
</evidence>
<reference evidence="3" key="1">
    <citation type="submission" date="2023-03" db="EMBL/GenBank/DDBJ databases">
        <title>Massive genome expansion in bonnet fungi (Mycena s.s.) driven by repeated elements and novel gene families across ecological guilds.</title>
        <authorList>
            <consortium name="Lawrence Berkeley National Laboratory"/>
            <person name="Harder C.B."/>
            <person name="Miyauchi S."/>
            <person name="Viragh M."/>
            <person name="Kuo A."/>
            <person name="Thoen E."/>
            <person name="Andreopoulos B."/>
            <person name="Lu D."/>
            <person name="Skrede I."/>
            <person name="Drula E."/>
            <person name="Henrissat B."/>
            <person name="Morin E."/>
            <person name="Kohler A."/>
            <person name="Barry K."/>
            <person name="LaButti K."/>
            <person name="Morin E."/>
            <person name="Salamov A."/>
            <person name="Lipzen A."/>
            <person name="Mereny Z."/>
            <person name="Hegedus B."/>
            <person name="Baldrian P."/>
            <person name="Stursova M."/>
            <person name="Weitz H."/>
            <person name="Taylor A."/>
            <person name="Grigoriev I.V."/>
            <person name="Nagy L.G."/>
            <person name="Martin F."/>
            <person name="Kauserud H."/>
        </authorList>
    </citation>
    <scope>NUCLEOTIDE SEQUENCE</scope>
    <source>
        <strain evidence="3">9144</strain>
    </source>
</reference>
<dbReference type="Proteomes" id="UP001219525">
    <property type="component" value="Unassembled WGS sequence"/>
</dbReference>
<sequence length="314" mass="34896">MALMSCLALPITLCGVTLFEGVFSLEVPHILREKIPDSNRKFGDARKPHNPWFTTVTYCKLKQQIIGCTGRYCKDINDVQMTNTRKAPCLHWGPGGRQAHWASLHELIAAAKQDTTTRLCHPRADSVPFEAPPSPSTPTSTMVLDGDVDAACYHKLAKLSCTLLGAPVFPHAPVAIPVPSILATHGTSLYIIKDLQAQYDYQQAGPERFLFLHQQKSSRTFSTTRKVGENNLLRACQAVRRSPAKSWGRNEDAERMFWRDWQDQCNDVEPGEAGDGENRGFEDGGDGRQAAWHKPKLRIHNSIGGVPTPRIESN</sequence>